<reference evidence="2 3" key="1">
    <citation type="journal article" date="2016" name="Antonie Van Leeuwenhoek">
        <title>Dongia soli sp. nov., isolated from soil from Dokdo, Korea.</title>
        <authorList>
            <person name="Kim D.U."/>
            <person name="Lee H."/>
            <person name="Kim H."/>
            <person name="Kim S.G."/>
            <person name="Ka J.O."/>
        </authorList>
    </citation>
    <scope>NUCLEOTIDE SEQUENCE [LARGE SCALE GENOMIC DNA]</scope>
    <source>
        <strain evidence="2 3">D78</strain>
    </source>
</reference>
<comment type="caution">
    <text evidence="2">The sequence shown here is derived from an EMBL/GenBank/DDBJ whole genome shotgun (WGS) entry which is preliminary data.</text>
</comment>
<sequence length="82" mass="8849">MLGVLISALFIYAAVLGYLLPYFLADRRSHPNATAIFFLTVLFGWTGLGWAIALLWAVSARSKARTQGALPALPLRTDSPAS</sequence>
<feature type="transmembrane region" description="Helical" evidence="1">
    <location>
        <begin position="6"/>
        <end position="24"/>
    </location>
</feature>
<evidence type="ECO:0000256" key="1">
    <source>
        <dbReference type="SAM" id="Phobius"/>
    </source>
</evidence>
<dbReference type="RefSeq" id="WP_320510073.1">
    <property type="nucleotide sequence ID" value="NZ_JAXCLW010000007.1"/>
</dbReference>
<keyword evidence="1" id="KW-0472">Membrane</keyword>
<evidence type="ECO:0000313" key="3">
    <source>
        <dbReference type="Proteomes" id="UP001279642"/>
    </source>
</evidence>
<dbReference type="Proteomes" id="UP001279642">
    <property type="component" value="Unassembled WGS sequence"/>
</dbReference>
<evidence type="ECO:0000313" key="2">
    <source>
        <dbReference type="EMBL" id="MDY0884999.1"/>
    </source>
</evidence>
<organism evidence="2 3">
    <name type="scientific">Dongia soli</name>
    <dbReference type="NCBI Taxonomy" id="600628"/>
    <lineage>
        <taxon>Bacteria</taxon>
        <taxon>Pseudomonadati</taxon>
        <taxon>Pseudomonadota</taxon>
        <taxon>Alphaproteobacteria</taxon>
        <taxon>Rhodospirillales</taxon>
        <taxon>Dongiaceae</taxon>
        <taxon>Dongia</taxon>
    </lineage>
</organism>
<dbReference type="Pfam" id="PF14373">
    <property type="entry name" value="Imm_superinfect"/>
    <property type="match status" value="1"/>
</dbReference>
<keyword evidence="1" id="KW-1133">Transmembrane helix</keyword>
<keyword evidence="1" id="KW-0812">Transmembrane</keyword>
<feature type="transmembrane region" description="Helical" evidence="1">
    <location>
        <begin position="36"/>
        <end position="58"/>
    </location>
</feature>
<protein>
    <submittedName>
        <fullName evidence="2">Superinfection immunity protein</fullName>
    </submittedName>
</protein>
<dbReference type="EMBL" id="JAXCLW010000007">
    <property type="protein sequence ID" value="MDY0884999.1"/>
    <property type="molecule type" value="Genomic_DNA"/>
</dbReference>
<proteinExistence type="predicted"/>
<keyword evidence="3" id="KW-1185">Reference proteome</keyword>
<gene>
    <name evidence="2" type="ORF">SMD27_19305</name>
</gene>
<dbReference type="InterPro" id="IPR016410">
    <property type="entry name" value="Phage_imm"/>
</dbReference>
<accession>A0ABU5EF24</accession>
<name>A0ABU5EF24_9PROT</name>